<dbReference type="GO" id="GO:0035269">
    <property type="term" value="P:protein O-linked glycosylation via mannose"/>
    <property type="evidence" value="ECO:0007669"/>
    <property type="project" value="TreeGrafter"/>
</dbReference>
<dbReference type="Pfam" id="PF13181">
    <property type="entry name" value="TPR_8"/>
    <property type="match status" value="1"/>
</dbReference>
<dbReference type="Pfam" id="PF13374">
    <property type="entry name" value="TPR_10"/>
    <property type="match status" value="1"/>
</dbReference>
<reference evidence="2 3" key="1">
    <citation type="submission" date="2020-04" db="EMBL/GenBank/DDBJ databases">
        <title>Rhodospirillaceae bacterium KN72 isolated from deep sea.</title>
        <authorList>
            <person name="Zhang D.-C."/>
        </authorList>
    </citation>
    <scope>NUCLEOTIDE SEQUENCE [LARGE SCALE GENOMIC DNA]</scope>
    <source>
        <strain evidence="2 3">KN72</strain>
    </source>
</reference>
<evidence type="ECO:0000313" key="2">
    <source>
        <dbReference type="EMBL" id="NMM43791.1"/>
    </source>
</evidence>
<dbReference type="GO" id="GO:0000030">
    <property type="term" value="F:mannosyltransferase activity"/>
    <property type="evidence" value="ECO:0007669"/>
    <property type="project" value="TreeGrafter"/>
</dbReference>
<keyword evidence="3" id="KW-1185">Reference proteome</keyword>
<dbReference type="Gene3D" id="2.60.120.620">
    <property type="entry name" value="q2cbj1_9rhob like domain"/>
    <property type="match status" value="1"/>
</dbReference>
<dbReference type="Pfam" id="PF13759">
    <property type="entry name" value="2OG-FeII_Oxy_5"/>
    <property type="match status" value="1"/>
</dbReference>
<dbReference type="InterPro" id="IPR012668">
    <property type="entry name" value="CHP02466"/>
</dbReference>
<comment type="caution">
    <text evidence="2">The sequence shown here is derived from an EMBL/GenBank/DDBJ whole genome shotgun (WGS) entry which is preliminary data.</text>
</comment>
<dbReference type="Pfam" id="PF13432">
    <property type="entry name" value="TPR_16"/>
    <property type="match status" value="1"/>
</dbReference>
<dbReference type="InterPro" id="IPR019734">
    <property type="entry name" value="TPR_rpt"/>
</dbReference>
<dbReference type="Proteomes" id="UP000539372">
    <property type="component" value="Unassembled WGS sequence"/>
</dbReference>
<dbReference type="SMART" id="SM00028">
    <property type="entry name" value="TPR"/>
    <property type="match status" value="4"/>
</dbReference>
<dbReference type="EMBL" id="JABBNT010000001">
    <property type="protein sequence ID" value="NMM43791.1"/>
    <property type="molecule type" value="Genomic_DNA"/>
</dbReference>
<dbReference type="PANTHER" id="PTHR44216:SF3">
    <property type="entry name" value="PROTEIN O-MANNOSYL-TRANSFERASE TMTC2"/>
    <property type="match status" value="1"/>
</dbReference>
<proteinExistence type="predicted"/>
<accession>A0A7Y0HDG6</accession>
<dbReference type="InterPro" id="IPR011990">
    <property type="entry name" value="TPR-like_helical_dom_sf"/>
</dbReference>
<evidence type="ECO:0000256" key="1">
    <source>
        <dbReference type="PROSITE-ProRule" id="PRU00339"/>
    </source>
</evidence>
<organism evidence="2 3">
    <name type="scientific">Pacificispira spongiicola</name>
    <dbReference type="NCBI Taxonomy" id="2729598"/>
    <lineage>
        <taxon>Bacteria</taxon>
        <taxon>Pseudomonadati</taxon>
        <taxon>Pseudomonadota</taxon>
        <taxon>Alphaproteobacteria</taxon>
        <taxon>Rhodospirillales</taxon>
        <taxon>Rhodospirillaceae</taxon>
        <taxon>Pacificispira</taxon>
    </lineage>
</organism>
<dbReference type="PROSITE" id="PS50293">
    <property type="entry name" value="TPR_REGION"/>
    <property type="match status" value="1"/>
</dbReference>
<keyword evidence="1" id="KW-0802">TPR repeat</keyword>
<evidence type="ECO:0000313" key="3">
    <source>
        <dbReference type="Proteomes" id="UP000539372"/>
    </source>
</evidence>
<dbReference type="PANTHER" id="PTHR44216">
    <property type="entry name" value="PROTEIN O-MANNOSYL-TRANSFERASE TMTC2"/>
    <property type="match status" value="1"/>
</dbReference>
<dbReference type="InterPro" id="IPR052384">
    <property type="entry name" value="TMTC_O-mannosyltransferase"/>
</dbReference>
<sequence length="482" mass="54029">MAQAFALYRSGKGEEGARHCRAVLQSDPNNVKALHLLAVIRHASGKYDEAFRHLERAMKLAPDSAELRRHCIQTAASANRHQTALRHADAFLKRWPEALDVQIERARLLDKSGRPADAVRWLEDLDTRRPGNINVLAPLSSLLKQSGRLDDAEKVCRQAIAIAPDEAGLHNNLGNVLGRQERHHEAVECYQRAIDLNPRFASAYSNLGETLTTLGDHSNALAAFDRCKTRYAESRALVSLAHLKHWDEFDARLRTYAETDPINLRKASISAYCAERRSATDPYNFCPDPMEEIRIAPQDATDIPVDRLKQAVKVQDAVWEPSGKTTTGGFQSTGNLFATPCPVLGKLESHIRTCAERYRADRADLTTDLVLQWPDRYRLQAWYVELRSGGYQAPHIHPEGWVSGVVYLNIPDTGDAAEEGAIEFTLRGDTFPELANRPHPTIRHKPTPGDVVLFPSSLYHRTLPFDSQDARVCIAFDMVPER</sequence>
<dbReference type="Pfam" id="PF14559">
    <property type="entry name" value="TPR_19"/>
    <property type="match status" value="1"/>
</dbReference>
<dbReference type="AlphaFoldDB" id="A0A7Y0HDG6"/>
<protein>
    <submittedName>
        <fullName evidence="2">Tetratricopeptide repeat protein</fullName>
    </submittedName>
</protein>
<dbReference type="Gene3D" id="1.25.40.10">
    <property type="entry name" value="Tetratricopeptide repeat domain"/>
    <property type="match status" value="2"/>
</dbReference>
<name>A0A7Y0HDG6_9PROT</name>
<dbReference type="Pfam" id="PF00515">
    <property type="entry name" value="TPR_1"/>
    <property type="match status" value="1"/>
</dbReference>
<feature type="repeat" description="TPR" evidence="1">
    <location>
        <begin position="167"/>
        <end position="200"/>
    </location>
</feature>
<dbReference type="SUPFAM" id="SSF48452">
    <property type="entry name" value="TPR-like"/>
    <property type="match status" value="1"/>
</dbReference>
<feature type="repeat" description="TPR" evidence="1">
    <location>
        <begin position="31"/>
        <end position="64"/>
    </location>
</feature>
<gene>
    <name evidence="2" type="ORF">HH303_04840</name>
</gene>
<dbReference type="PROSITE" id="PS50005">
    <property type="entry name" value="TPR"/>
    <property type="match status" value="2"/>
</dbReference>